<evidence type="ECO:0000313" key="2">
    <source>
        <dbReference type="Proteomes" id="UP001374803"/>
    </source>
</evidence>
<gene>
    <name evidence="1" type="ORF">LVJ94_05125</name>
</gene>
<evidence type="ECO:0000313" key="1">
    <source>
        <dbReference type="EMBL" id="WXB06626.1"/>
    </source>
</evidence>
<reference evidence="1" key="1">
    <citation type="submission" date="2021-12" db="EMBL/GenBank/DDBJ databases">
        <title>Discovery of the Pendulisporaceae a myxobacterial family with distinct sporulation behavior and unique specialized metabolism.</title>
        <authorList>
            <person name="Garcia R."/>
            <person name="Popoff A."/>
            <person name="Bader C.D."/>
            <person name="Loehr J."/>
            <person name="Walesch S."/>
            <person name="Walt C."/>
            <person name="Boldt J."/>
            <person name="Bunk B."/>
            <person name="Haeckl F.J.F.P.J."/>
            <person name="Gunesch A.P."/>
            <person name="Birkelbach J."/>
            <person name="Nuebel U."/>
            <person name="Pietschmann T."/>
            <person name="Bach T."/>
            <person name="Mueller R."/>
        </authorList>
    </citation>
    <scope>NUCLEOTIDE SEQUENCE</scope>
    <source>
        <strain evidence="1">MSr11367</strain>
    </source>
</reference>
<accession>A0ABZ2LBM4</accession>
<dbReference type="EMBL" id="CP089983">
    <property type="protein sequence ID" value="WXB06626.1"/>
    <property type="molecule type" value="Genomic_DNA"/>
</dbReference>
<proteinExistence type="predicted"/>
<dbReference type="Proteomes" id="UP001374803">
    <property type="component" value="Chromosome"/>
</dbReference>
<organism evidence="1 2">
    <name type="scientific">Pendulispora rubella</name>
    <dbReference type="NCBI Taxonomy" id="2741070"/>
    <lineage>
        <taxon>Bacteria</taxon>
        <taxon>Pseudomonadati</taxon>
        <taxon>Myxococcota</taxon>
        <taxon>Myxococcia</taxon>
        <taxon>Myxococcales</taxon>
        <taxon>Sorangiineae</taxon>
        <taxon>Pendulisporaceae</taxon>
        <taxon>Pendulispora</taxon>
    </lineage>
</organism>
<sequence length="96" mass="11372">MEIETTDVEHRLDRHPGIVRAMDPRHRVHRTDPRFELVEIVHRYQIALVQDDVVRECHRCLHSSLSSRCVWTWLDFKPSDLCRHRGNILGGQPRPS</sequence>
<keyword evidence="2" id="KW-1185">Reference proteome</keyword>
<protein>
    <submittedName>
        <fullName evidence="1">Uncharacterized protein</fullName>
    </submittedName>
</protein>
<name>A0ABZ2LBM4_9BACT</name>